<dbReference type="VEuPathDB" id="FungiDB:KRP23_9805"/>
<keyword evidence="1" id="KW-0521">NADP</keyword>
<dbReference type="GO" id="GO:0016491">
    <property type="term" value="F:oxidoreductase activity"/>
    <property type="evidence" value="ECO:0000318"/>
    <property type="project" value="GO_Central"/>
</dbReference>
<dbReference type="Pfam" id="PF00106">
    <property type="entry name" value="adh_short"/>
    <property type="match status" value="1"/>
</dbReference>
<reference evidence="5" key="1">
    <citation type="journal article" date="2006" name="Science">
        <title>Phytophthora genome sequences uncover evolutionary origins and mechanisms of pathogenesis.</title>
        <authorList>
            <person name="Tyler B.M."/>
            <person name="Tripathy S."/>
            <person name="Zhang X."/>
            <person name="Dehal P."/>
            <person name="Jiang R.H."/>
            <person name="Aerts A."/>
            <person name="Arredondo F.D."/>
            <person name="Baxter L."/>
            <person name="Bensasson D."/>
            <person name="Beynon J.L."/>
            <person name="Chapman J."/>
            <person name="Damasceno C.M."/>
            <person name="Dorrance A.E."/>
            <person name="Dou D."/>
            <person name="Dickerman A.W."/>
            <person name="Dubchak I.L."/>
            <person name="Garbelotto M."/>
            <person name="Gijzen M."/>
            <person name="Gordon S.G."/>
            <person name="Govers F."/>
            <person name="Grunwald N.J."/>
            <person name="Huang W."/>
            <person name="Ivors K.L."/>
            <person name="Jones R.W."/>
            <person name="Kamoun S."/>
            <person name="Krampis K."/>
            <person name="Lamour K.H."/>
            <person name="Lee M.K."/>
            <person name="McDonald W.H."/>
            <person name="Medina M."/>
            <person name="Meijer H.J."/>
            <person name="Nordberg E.K."/>
            <person name="Maclean D.J."/>
            <person name="Ospina-Giraldo M.D."/>
            <person name="Morris P.F."/>
            <person name="Phuntumart V."/>
            <person name="Putnam N.H."/>
            <person name="Rash S."/>
            <person name="Rose J.K."/>
            <person name="Sakihama Y."/>
            <person name="Salamov A.A."/>
            <person name="Savidor A."/>
            <person name="Scheuring C.F."/>
            <person name="Smith B.M."/>
            <person name="Sobral B.W."/>
            <person name="Terry A."/>
            <person name="Torto-Alalibo T.A."/>
            <person name="Win J."/>
            <person name="Xu Z."/>
            <person name="Zhang H."/>
            <person name="Grigoriev I.V."/>
            <person name="Rokhsar D.S."/>
            <person name="Boore J.L."/>
        </authorList>
    </citation>
    <scope>NUCLEOTIDE SEQUENCE [LARGE SCALE GENOMIC DNA]</scope>
    <source>
        <strain evidence="5">Pr102</strain>
    </source>
</reference>
<dbReference type="EMBL" id="DS566022">
    <property type="status" value="NOT_ANNOTATED_CDS"/>
    <property type="molecule type" value="Genomic_DNA"/>
</dbReference>
<dbReference type="Proteomes" id="UP000005238">
    <property type="component" value="Unassembled WGS sequence"/>
</dbReference>
<evidence type="ECO:0000313" key="5">
    <source>
        <dbReference type="Proteomes" id="UP000005238"/>
    </source>
</evidence>
<dbReference type="VEuPathDB" id="FungiDB:KRP22_6326"/>
<dbReference type="HOGENOM" id="CLU_010194_9_1_1"/>
<keyword evidence="2" id="KW-0560">Oxidoreductase</keyword>
<dbReference type="InParanoid" id="H3GM66"/>
<accession>H3GM66</accession>
<dbReference type="InterPro" id="IPR002347">
    <property type="entry name" value="SDR_fam"/>
</dbReference>
<evidence type="ECO:0008006" key="6">
    <source>
        <dbReference type="Google" id="ProtNLM"/>
    </source>
</evidence>
<proteinExistence type="inferred from homology"/>
<dbReference type="eggNOG" id="KOG1611">
    <property type="taxonomic scope" value="Eukaryota"/>
</dbReference>
<dbReference type="PANTHER" id="PTHR43544">
    <property type="entry name" value="SHORT-CHAIN DEHYDROGENASE/REDUCTASE"/>
    <property type="match status" value="1"/>
</dbReference>
<name>H3GM66_PHYRM</name>
<evidence type="ECO:0000256" key="2">
    <source>
        <dbReference type="ARBA" id="ARBA00023002"/>
    </source>
</evidence>
<sequence length="241" mass="25408">MTTTKKTVLVTGSTRGIGLALATHFAKAGWNVIGTARVNSNTEKLAALSPFKIVTMDTTEAASVTEAARQLDGVAIDLLINNAGTGFLTEIAEPTKETFVNVYEVNVVGPFLVTRALQSNLQLAAKNHGSASVVQISSLLGSITLNTEDNPHFSGQYSYCTSKTAVNMLTRSLAVDLRESNVTVVAVHPGYVDTELTGNLGALNPADVAAAIANVTDKLSIKDTGKFLNADPTYPNAELPW</sequence>
<dbReference type="Gene3D" id="3.40.50.720">
    <property type="entry name" value="NAD(P)-binding Rossmann-like Domain"/>
    <property type="match status" value="1"/>
</dbReference>
<dbReference type="AlphaFoldDB" id="H3GM66"/>
<dbReference type="OMA" id="SWGAKVW"/>
<reference evidence="4" key="2">
    <citation type="submission" date="2015-06" db="UniProtKB">
        <authorList>
            <consortium name="EnsemblProtists"/>
        </authorList>
    </citation>
    <scope>IDENTIFICATION</scope>
    <source>
        <strain evidence="4">Pr102</strain>
    </source>
</reference>
<evidence type="ECO:0000313" key="4">
    <source>
        <dbReference type="EnsemblProtists" id="Phyra77557"/>
    </source>
</evidence>
<dbReference type="InterPro" id="IPR051468">
    <property type="entry name" value="Fungal_SecMetab_SDRs"/>
</dbReference>
<dbReference type="PRINTS" id="PR00080">
    <property type="entry name" value="SDRFAMILY"/>
</dbReference>
<dbReference type="InterPro" id="IPR020904">
    <property type="entry name" value="Sc_DH/Rdtase_CS"/>
</dbReference>
<dbReference type="SUPFAM" id="SSF51735">
    <property type="entry name" value="NAD(P)-binding Rossmann-fold domains"/>
    <property type="match status" value="1"/>
</dbReference>
<comment type="similarity">
    <text evidence="3">Belongs to the short-chain dehydrogenases/reductases (SDR) family.</text>
</comment>
<dbReference type="GO" id="GO:0005737">
    <property type="term" value="C:cytoplasm"/>
    <property type="evidence" value="ECO:0000318"/>
    <property type="project" value="GO_Central"/>
</dbReference>
<dbReference type="PROSITE" id="PS00061">
    <property type="entry name" value="ADH_SHORT"/>
    <property type="match status" value="1"/>
</dbReference>
<evidence type="ECO:0000256" key="3">
    <source>
        <dbReference type="RuleBase" id="RU000363"/>
    </source>
</evidence>
<dbReference type="InterPro" id="IPR036291">
    <property type="entry name" value="NAD(P)-bd_dom_sf"/>
</dbReference>
<dbReference type="EnsemblProtists" id="Phyra77557">
    <property type="protein sequence ID" value="Phyra77557"/>
    <property type="gene ID" value="Phyra77557"/>
</dbReference>
<evidence type="ECO:0000256" key="1">
    <source>
        <dbReference type="ARBA" id="ARBA00022857"/>
    </source>
</evidence>
<protein>
    <recommendedName>
        <fullName evidence="6">Short chain dehydrogenase</fullName>
    </recommendedName>
</protein>
<dbReference type="PANTHER" id="PTHR43544:SF7">
    <property type="entry name" value="NADB-LER2"/>
    <property type="match status" value="1"/>
</dbReference>
<dbReference type="PRINTS" id="PR00081">
    <property type="entry name" value="GDHRDH"/>
</dbReference>
<organism evidence="4 5">
    <name type="scientific">Phytophthora ramorum</name>
    <name type="common">Sudden oak death agent</name>
    <dbReference type="NCBI Taxonomy" id="164328"/>
    <lineage>
        <taxon>Eukaryota</taxon>
        <taxon>Sar</taxon>
        <taxon>Stramenopiles</taxon>
        <taxon>Oomycota</taxon>
        <taxon>Peronosporomycetes</taxon>
        <taxon>Peronosporales</taxon>
        <taxon>Peronosporaceae</taxon>
        <taxon>Phytophthora</taxon>
    </lineage>
</organism>
<keyword evidence="5" id="KW-1185">Reference proteome</keyword>